<dbReference type="PRINTS" id="PR00133">
    <property type="entry name" value="GLHYDRLASE3"/>
</dbReference>
<dbReference type="PANTHER" id="PTHR30620:SF16">
    <property type="entry name" value="LYSOSOMAL BETA GLUCOSIDASE"/>
    <property type="match status" value="1"/>
</dbReference>
<dbReference type="InterPro" id="IPR001764">
    <property type="entry name" value="Glyco_hydro_3_N"/>
</dbReference>
<dbReference type="InterPro" id="IPR036881">
    <property type="entry name" value="Glyco_hydro_3_C_sf"/>
</dbReference>
<dbReference type="Pfam" id="PF00933">
    <property type="entry name" value="Glyco_hydro_3"/>
    <property type="match status" value="1"/>
</dbReference>
<dbReference type="Gene3D" id="3.20.20.300">
    <property type="entry name" value="Glycoside hydrolase, family 3, N-terminal domain"/>
    <property type="match status" value="1"/>
</dbReference>
<keyword evidence="14" id="KW-1185">Reference proteome</keyword>
<feature type="signal peptide" evidence="9">
    <location>
        <begin position="1"/>
        <end position="33"/>
    </location>
</feature>
<name>A0A0A0B8K3_9CELL</name>
<dbReference type="InterPro" id="IPR017853">
    <property type="entry name" value="GH"/>
</dbReference>
<keyword evidence="8" id="KW-0326">Glycosidase</keyword>
<evidence type="ECO:0000256" key="1">
    <source>
        <dbReference type="ARBA" id="ARBA00000448"/>
    </source>
</evidence>
<feature type="chain" id="PRO_5001959370" description="beta-glucosidase" evidence="9">
    <location>
        <begin position="34"/>
        <end position="895"/>
    </location>
</feature>
<dbReference type="InterPro" id="IPR051915">
    <property type="entry name" value="Cellulose_Degrad_GH3"/>
</dbReference>
<keyword evidence="7" id="KW-0106">Calcium</keyword>
<evidence type="ECO:0000256" key="4">
    <source>
        <dbReference type="ARBA" id="ARBA00022729"/>
    </source>
</evidence>
<keyword evidence="4 9" id="KW-0732">Signal</keyword>
<dbReference type="GO" id="GO:0007154">
    <property type="term" value="P:cell communication"/>
    <property type="evidence" value="ECO:0007669"/>
    <property type="project" value="InterPro"/>
</dbReference>
<comment type="catalytic activity">
    <reaction evidence="1">
        <text>Hydrolysis of terminal, non-reducing beta-D-glucosyl residues with release of beta-D-glucose.</text>
        <dbReference type="EC" id="3.2.1.21"/>
    </reaction>
</comment>
<dbReference type="InterPro" id="IPR003644">
    <property type="entry name" value="Calx_beta"/>
</dbReference>
<feature type="domain" description="Calx-beta" evidence="12">
    <location>
        <begin position="49"/>
        <end position="131"/>
    </location>
</feature>
<dbReference type="InterPro" id="IPR038081">
    <property type="entry name" value="CalX-like_sf"/>
</dbReference>
<gene>
    <name evidence="13" type="ORF">Q760_08655</name>
</gene>
<dbReference type="GO" id="GO:0016020">
    <property type="term" value="C:membrane"/>
    <property type="evidence" value="ECO:0007669"/>
    <property type="project" value="InterPro"/>
</dbReference>
<evidence type="ECO:0000256" key="2">
    <source>
        <dbReference type="ARBA" id="ARBA00005336"/>
    </source>
</evidence>
<dbReference type="SUPFAM" id="SSF51445">
    <property type="entry name" value="(Trans)glycosidases"/>
    <property type="match status" value="1"/>
</dbReference>
<evidence type="ECO:0000256" key="6">
    <source>
        <dbReference type="ARBA" id="ARBA00022801"/>
    </source>
</evidence>
<evidence type="ECO:0000313" key="14">
    <source>
        <dbReference type="Proteomes" id="UP000029833"/>
    </source>
</evidence>
<proteinExistence type="inferred from homology"/>
<evidence type="ECO:0000259" key="10">
    <source>
        <dbReference type="Pfam" id="PF00933"/>
    </source>
</evidence>
<organism evidence="13 14">
    <name type="scientific">Cellulomonas cellasea DSM 20118</name>
    <dbReference type="NCBI Taxonomy" id="1408250"/>
    <lineage>
        <taxon>Bacteria</taxon>
        <taxon>Bacillati</taxon>
        <taxon>Actinomycetota</taxon>
        <taxon>Actinomycetes</taxon>
        <taxon>Micrococcales</taxon>
        <taxon>Cellulomonadaceae</taxon>
        <taxon>Cellulomonas</taxon>
    </lineage>
</organism>
<dbReference type="STRING" id="1408250.Q760_08655"/>
<keyword evidence="5" id="KW-0677">Repeat</keyword>
<reference evidence="13 14" key="1">
    <citation type="submission" date="2013-10" db="EMBL/GenBank/DDBJ databases">
        <authorList>
            <person name="Wang G."/>
            <person name="Zhuang W."/>
        </authorList>
    </citation>
    <scope>NUCLEOTIDE SEQUENCE [LARGE SCALE GENOMIC DNA]</scope>
    <source>
        <strain evidence="13 14">DSM 20118</strain>
    </source>
</reference>
<dbReference type="InterPro" id="IPR036962">
    <property type="entry name" value="Glyco_hydro_3_N_sf"/>
</dbReference>
<dbReference type="Gene3D" id="3.40.50.1700">
    <property type="entry name" value="Glycoside hydrolase family 3 C-terminal domain"/>
    <property type="match status" value="1"/>
</dbReference>
<dbReference type="Proteomes" id="UP000029833">
    <property type="component" value="Unassembled WGS sequence"/>
</dbReference>
<comment type="similarity">
    <text evidence="2">Belongs to the glycosyl hydrolase 3 family.</text>
</comment>
<feature type="domain" description="Glycoside hydrolase family 3 N-terminal" evidence="10">
    <location>
        <begin position="173"/>
        <end position="506"/>
    </location>
</feature>
<dbReference type="GO" id="GO:0008422">
    <property type="term" value="F:beta-glucosidase activity"/>
    <property type="evidence" value="ECO:0007669"/>
    <property type="project" value="UniProtKB-EC"/>
</dbReference>
<evidence type="ECO:0000256" key="3">
    <source>
        <dbReference type="ARBA" id="ARBA00012744"/>
    </source>
</evidence>
<dbReference type="Pfam" id="PF03160">
    <property type="entry name" value="Calx-beta"/>
    <property type="match status" value="1"/>
</dbReference>
<keyword evidence="6 13" id="KW-0378">Hydrolase</keyword>
<dbReference type="GO" id="GO:0009251">
    <property type="term" value="P:glucan catabolic process"/>
    <property type="evidence" value="ECO:0007669"/>
    <property type="project" value="TreeGrafter"/>
</dbReference>
<dbReference type="PANTHER" id="PTHR30620">
    <property type="entry name" value="PERIPLASMIC BETA-GLUCOSIDASE-RELATED"/>
    <property type="match status" value="1"/>
</dbReference>
<evidence type="ECO:0000256" key="8">
    <source>
        <dbReference type="ARBA" id="ARBA00023295"/>
    </source>
</evidence>
<dbReference type="AlphaFoldDB" id="A0A0A0B8K3"/>
<accession>A0A0A0B8K3</accession>
<dbReference type="InterPro" id="IPR002772">
    <property type="entry name" value="Glyco_hydro_3_C"/>
</dbReference>
<feature type="domain" description="Glycoside hydrolase family 3 C-terminal" evidence="11">
    <location>
        <begin position="545"/>
        <end position="762"/>
    </location>
</feature>
<dbReference type="SUPFAM" id="SSF141072">
    <property type="entry name" value="CalX-like"/>
    <property type="match status" value="1"/>
</dbReference>
<evidence type="ECO:0000259" key="11">
    <source>
        <dbReference type="Pfam" id="PF01915"/>
    </source>
</evidence>
<dbReference type="EMBL" id="AXNT01000021">
    <property type="protein sequence ID" value="KGM03215.1"/>
    <property type="molecule type" value="Genomic_DNA"/>
</dbReference>
<dbReference type="RefSeq" id="WP_052103634.1">
    <property type="nucleotide sequence ID" value="NZ_AXNT01000021.1"/>
</dbReference>
<evidence type="ECO:0000313" key="13">
    <source>
        <dbReference type="EMBL" id="KGM03215.1"/>
    </source>
</evidence>
<evidence type="ECO:0000256" key="5">
    <source>
        <dbReference type="ARBA" id="ARBA00022737"/>
    </source>
</evidence>
<evidence type="ECO:0000256" key="9">
    <source>
        <dbReference type="SAM" id="SignalP"/>
    </source>
</evidence>
<evidence type="ECO:0000259" key="12">
    <source>
        <dbReference type="Pfam" id="PF03160"/>
    </source>
</evidence>
<evidence type="ECO:0000256" key="7">
    <source>
        <dbReference type="ARBA" id="ARBA00022837"/>
    </source>
</evidence>
<dbReference type="Gene3D" id="2.60.40.2030">
    <property type="match status" value="1"/>
</dbReference>
<dbReference type="Pfam" id="PF01915">
    <property type="entry name" value="Glyco_hydro_3_C"/>
    <property type="match status" value="1"/>
</dbReference>
<sequence>MLVLTSVRRRVAALCTGALAVPLVLVGAPAAHAAGPVTVTPSALVTAAEGGTATVTLTATTADGTALGSDVTVFFSTGTGTATGGADYTETGGAVTFAAGAESGATQEVTVALTADDDAETTETVPLSFSTTTPDVTVAGGATVAIQANGFPYLDADLPLAERVSDLLGRMSLAEKVGQMTQAERANVAATPGRVASLGLGSLLSGGGSTPTPNTPEAWADMVDGFQTQSLSTRLSIPLLYGVDSVHGHGNLVGATVFPHNIGLGAMRDPALVEEVAHVTAAETRATGPQWSFAPCICVARDLRWGRTYESFGEDPALVVLNETAIDGLQGPRRSELDQPDRVLASVKHFAGDGGTEFGSSTTGEYTIDQGVAVTSRRDFERLHLSPYVPAVREYRAGTVMPSYSSVDWTENGVGDPLKMHAHTELITGWLKGQQDFDGFVISDYNAIEQIPGDYPTQVRTSVNAGVDMFMEPNTPDPFIATLMGEVGAGRVPMARIDDAVRRILQQKLELGLFERPYTDRAGQADIGSAEHRAVAREAVAKSQVLLRNTGDVLPLAKDANVYLAGRAADNIGIQAGGWTVTWQGQPVKDLIPGTTIRAGIEDVAPDAQVTFSEDASAPTDGADVGVVVVGETPYSEGYGDVGGPGWPWDPSDGGVPREPNKQLTLTPGDQAVVDTVCSAIERCVVLVVSGRPNVVADPYGQVDALVASWLPGSEGAGVADVLFGDAPFTGRLGQTWPRTQDQEPINVGDAEYDPELPFGWGLRTDSALDRLEALRAELESSRDRAVRRAVGDIDQALARGDWTETGEVGNERAVLRTLARAANRLDGSDAVTWQQMNTLTSVLRDLAQQRVVDAGTDAPEGWAADLADAEHALLVGEYGFAADLLVRVASARAS</sequence>
<protein>
    <recommendedName>
        <fullName evidence="3">beta-glucosidase</fullName>
        <ecNumber evidence="3">3.2.1.21</ecNumber>
    </recommendedName>
</protein>
<dbReference type="EC" id="3.2.1.21" evidence="3"/>
<comment type="caution">
    <text evidence="13">The sequence shown here is derived from an EMBL/GenBank/DDBJ whole genome shotgun (WGS) entry which is preliminary data.</text>
</comment>
<dbReference type="SUPFAM" id="SSF52279">
    <property type="entry name" value="Beta-D-glucan exohydrolase, C-terminal domain"/>
    <property type="match status" value="1"/>
</dbReference>